<gene>
    <name evidence="1" type="ORF">FOE67_08280</name>
</gene>
<dbReference type="Proteomes" id="UP000530234">
    <property type="component" value="Unassembled WGS sequence"/>
</dbReference>
<accession>A0A7W3T2Q6</accession>
<sequence>MPGGAGTVAGTEPVGPTLAVVESPVQLLNTLEWTRARGAGAADTELLVLPPRNAGGRGQLRRMAELARDAGHPVHWHEVRPGVSGLRGLTALVPRVRRASRLLIGDPFSRRMQLLLSAAAPARVTVVDDGTATLEFLAQLTRGERLVRWHRRPPRGVRAALFGPIAGRAVSRLAPGPGRRVEVFTAMPVGAPASPEALGGPVADGGPAGPEGEVPVGPGGTGLPAGLEIVRNRLEWTRAAFGPPTVQEGADLVGTSLVETGVVREDRYLAGVADLAARHGVRRYFAHRRESPGKLRRIAAESGVEIVRPDLPLELVARRGPIARQVLSFPSTVVHTLPPVLAGTGAVVTACPIPAEWLSEGVTERAGRFLASVVDSAPGEGRAGERPGGSDSGA</sequence>
<keyword evidence="2" id="KW-1185">Reference proteome</keyword>
<dbReference type="AlphaFoldDB" id="A0A7W3T2Q6"/>
<proteinExistence type="predicted"/>
<dbReference type="EMBL" id="VKHS01000130">
    <property type="protein sequence ID" value="MBB0229511.1"/>
    <property type="molecule type" value="Genomic_DNA"/>
</dbReference>
<reference evidence="2" key="1">
    <citation type="submission" date="2019-10" db="EMBL/GenBank/DDBJ databases">
        <title>Streptomyces sp. nov., a novel actinobacterium isolated from alkaline environment.</title>
        <authorList>
            <person name="Golinska P."/>
        </authorList>
    </citation>
    <scope>NUCLEOTIDE SEQUENCE [LARGE SCALE GENOMIC DNA]</scope>
    <source>
        <strain evidence="2">DSM 42108</strain>
    </source>
</reference>
<comment type="caution">
    <text evidence="1">The sequence shown here is derived from an EMBL/GenBank/DDBJ whole genome shotgun (WGS) entry which is preliminary data.</text>
</comment>
<protein>
    <submittedName>
        <fullName evidence="1">Uncharacterized protein</fullName>
    </submittedName>
</protein>
<organism evidence="1 2">
    <name type="scientific">Streptomyces calidiresistens</name>
    <dbReference type="NCBI Taxonomy" id="1485586"/>
    <lineage>
        <taxon>Bacteria</taxon>
        <taxon>Bacillati</taxon>
        <taxon>Actinomycetota</taxon>
        <taxon>Actinomycetes</taxon>
        <taxon>Kitasatosporales</taxon>
        <taxon>Streptomycetaceae</taxon>
        <taxon>Streptomyces</taxon>
    </lineage>
</organism>
<name>A0A7W3T2Q6_9ACTN</name>
<evidence type="ECO:0000313" key="2">
    <source>
        <dbReference type="Proteomes" id="UP000530234"/>
    </source>
</evidence>
<evidence type="ECO:0000313" key="1">
    <source>
        <dbReference type="EMBL" id="MBB0229511.1"/>
    </source>
</evidence>